<gene>
    <name evidence="2" type="ORF">SAMN05421504_109239</name>
</gene>
<proteinExistence type="predicted"/>
<feature type="chain" id="PRO_5011770999" description="Lipoprotein" evidence="1">
    <location>
        <begin position="24"/>
        <end position="222"/>
    </location>
</feature>
<accession>A0A1H3QCA9</accession>
<evidence type="ECO:0000256" key="1">
    <source>
        <dbReference type="SAM" id="SignalP"/>
    </source>
</evidence>
<name>A0A1H3QCA9_9PSEU</name>
<sequence length="222" mass="22513">MGKLWFGAAAVLLVAGCSSTPEAPKVFGPTAYGKLTLGMTAEAALATGELAKEPTSRLDGCTDYSLTGGPAPDPARMAAQDAAEKDLAEKDKIYEEAAAKNGHSAAESAAVAKAAADSAMAAVPRAEQREIRDKAMGVSGGVSIGKSGLVTLAAPAGAKTPEGVAQGSTVDELKKAYGARVTEKDGEFSAPIPEKDGFVYRFLTSGGKVTGVFVTTPKIKCS</sequence>
<dbReference type="STRING" id="589385.SAMN05421504_109239"/>
<dbReference type="AlphaFoldDB" id="A0A1H3QCA9"/>
<dbReference type="PROSITE" id="PS51257">
    <property type="entry name" value="PROKAR_LIPOPROTEIN"/>
    <property type="match status" value="1"/>
</dbReference>
<reference evidence="2 3" key="1">
    <citation type="submission" date="2016-10" db="EMBL/GenBank/DDBJ databases">
        <authorList>
            <person name="de Groot N.N."/>
        </authorList>
    </citation>
    <scope>NUCLEOTIDE SEQUENCE [LARGE SCALE GENOMIC DNA]</scope>
    <source>
        <strain evidence="2 3">CPCC 202699</strain>
    </source>
</reference>
<dbReference type="RefSeq" id="WP_245757634.1">
    <property type="nucleotide sequence ID" value="NZ_FNON01000009.1"/>
</dbReference>
<dbReference type="Proteomes" id="UP000199515">
    <property type="component" value="Unassembled WGS sequence"/>
</dbReference>
<keyword evidence="3" id="KW-1185">Reference proteome</keyword>
<feature type="signal peptide" evidence="1">
    <location>
        <begin position="1"/>
        <end position="23"/>
    </location>
</feature>
<evidence type="ECO:0000313" key="3">
    <source>
        <dbReference type="Proteomes" id="UP000199515"/>
    </source>
</evidence>
<protein>
    <recommendedName>
        <fullName evidence="4">Lipoprotein</fullName>
    </recommendedName>
</protein>
<evidence type="ECO:0008006" key="4">
    <source>
        <dbReference type="Google" id="ProtNLM"/>
    </source>
</evidence>
<dbReference type="EMBL" id="FNON01000009">
    <property type="protein sequence ID" value="SDZ10910.1"/>
    <property type="molecule type" value="Genomic_DNA"/>
</dbReference>
<organism evidence="2 3">
    <name type="scientific">Amycolatopsis xylanica</name>
    <dbReference type="NCBI Taxonomy" id="589385"/>
    <lineage>
        <taxon>Bacteria</taxon>
        <taxon>Bacillati</taxon>
        <taxon>Actinomycetota</taxon>
        <taxon>Actinomycetes</taxon>
        <taxon>Pseudonocardiales</taxon>
        <taxon>Pseudonocardiaceae</taxon>
        <taxon>Amycolatopsis</taxon>
    </lineage>
</organism>
<evidence type="ECO:0000313" key="2">
    <source>
        <dbReference type="EMBL" id="SDZ10910.1"/>
    </source>
</evidence>
<keyword evidence="1" id="KW-0732">Signal</keyword>